<sequence>MPAQVHPYTVFGFSEDLDWCTLHFLRPVDDIRVCSACRLVARKSAFLPCRHVLCEPCYEQLKSRGHVCVLDGELCPEDEIHWREFPVSCLNRENGCQTSTAVSSIAEHFHRDCAYHSACCPKCEATVLQRNIIAHLESHCAKHVLTRTSKPPPSEGVAKEMEDIRMSLQGLDSTFRNVSHNSTSLQSRLQEITAVHEETLGPLSTMANEMKEVSQTMRLALSAVEVSGRSQEKQIAGLKLFGAGLCTELDVIERIADERCREASANEATMEGQELLEVLGVLQSELQRVSSQLEELKRKKTTLRETAKEEGLVAHALSEVSTSSVFFSGTRESDRNNQPLGTIRVFEEVPKVPSQFLCLRLFLLLSPTYALVDAEVPAS</sequence>
<accession>A0ACB8C5H9</accession>
<evidence type="ECO:0000313" key="1">
    <source>
        <dbReference type="EMBL" id="KAH7934124.1"/>
    </source>
</evidence>
<keyword evidence="2" id="KW-1185">Reference proteome</keyword>
<dbReference type="EMBL" id="CM023478">
    <property type="protein sequence ID" value="KAH7934124.1"/>
    <property type="molecule type" value="Genomic_DNA"/>
</dbReference>
<gene>
    <name evidence="1" type="ORF">HPB49_021639</name>
</gene>
<name>A0ACB8C5H9_DERSI</name>
<organism evidence="1 2">
    <name type="scientific">Dermacentor silvarum</name>
    <name type="common">Tick</name>
    <dbReference type="NCBI Taxonomy" id="543639"/>
    <lineage>
        <taxon>Eukaryota</taxon>
        <taxon>Metazoa</taxon>
        <taxon>Ecdysozoa</taxon>
        <taxon>Arthropoda</taxon>
        <taxon>Chelicerata</taxon>
        <taxon>Arachnida</taxon>
        <taxon>Acari</taxon>
        <taxon>Parasitiformes</taxon>
        <taxon>Ixodida</taxon>
        <taxon>Ixodoidea</taxon>
        <taxon>Ixodidae</taxon>
        <taxon>Rhipicephalinae</taxon>
        <taxon>Dermacentor</taxon>
    </lineage>
</organism>
<proteinExistence type="predicted"/>
<comment type="caution">
    <text evidence="1">The sequence shown here is derived from an EMBL/GenBank/DDBJ whole genome shotgun (WGS) entry which is preliminary data.</text>
</comment>
<dbReference type="Proteomes" id="UP000821865">
    <property type="component" value="Chromosome 9"/>
</dbReference>
<protein>
    <submittedName>
        <fullName evidence="1">Uncharacterized protein</fullName>
    </submittedName>
</protein>
<evidence type="ECO:0000313" key="2">
    <source>
        <dbReference type="Proteomes" id="UP000821865"/>
    </source>
</evidence>
<reference evidence="1" key="1">
    <citation type="submission" date="2020-05" db="EMBL/GenBank/DDBJ databases">
        <title>Large-scale comparative analyses of tick genomes elucidate their genetic diversity and vector capacities.</title>
        <authorList>
            <person name="Jia N."/>
            <person name="Wang J."/>
            <person name="Shi W."/>
            <person name="Du L."/>
            <person name="Sun Y."/>
            <person name="Zhan W."/>
            <person name="Jiang J."/>
            <person name="Wang Q."/>
            <person name="Zhang B."/>
            <person name="Ji P."/>
            <person name="Sakyi L.B."/>
            <person name="Cui X."/>
            <person name="Yuan T."/>
            <person name="Jiang B."/>
            <person name="Yang W."/>
            <person name="Lam T.T.-Y."/>
            <person name="Chang Q."/>
            <person name="Ding S."/>
            <person name="Wang X."/>
            <person name="Zhu J."/>
            <person name="Ruan X."/>
            <person name="Zhao L."/>
            <person name="Wei J."/>
            <person name="Que T."/>
            <person name="Du C."/>
            <person name="Cheng J."/>
            <person name="Dai P."/>
            <person name="Han X."/>
            <person name="Huang E."/>
            <person name="Gao Y."/>
            <person name="Liu J."/>
            <person name="Shao H."/>
            <person name="Ye R."/>
            <person name="Li L."/>
            <person name="Wei W."/>
            <person name="Wang X."/>
            <person name="Wang C."/>
            <person name="Yang T."/>
            <person name="Huo Q."/>
            <person name="Li W."/>
            <person name="Guo W."/>
            <person name="Chen H."/>
            <person name="Zhou L."/>
            <person name="Ni X."/>
            <person name="Tian J."/>
            <person name="Zhou Y."/>
            <person name="Sheng Y."/>
            <person name="Liu T."/>
            <person name="Pan Y."/>
            <person name="Xia L."/>
            <person name="Li J."/>
            <person name="Zhao F."/>
            <person name="Cao W."/>
        </authorList>
    </citation>
    <scope>NUCLEOTIDE SEQUENCE</scope>
    <source>
        <strain evidence="1">Dsil-2018</strain>
    </source>
</reference>